<keyword evidence="6" id="KW-0050">Antiport</keyword>
<evidence type="ECO:0000256" key="5">
    <source>
        <dbReference type="ARBA" id="ARBA00022448"/>
    </source>
</evidence>
<dbReference type="AlphaFoldDB" id="A0A926HMS3"/>
<dbReference type="GO" id="GO:0005886">
    <property type="term" value="C:plasma membrane"/>
    <property type="evidence" value="ECO:0007669"/>
    <property type="project" value="UniProtKB-SubCell"/>
</dbReference>
<dbReference type="Pfam" id="PF01554">
    <property type="entry name" value="MatE"/>
    <property type="match status" value="2"/>
</dbReference>
<evidence type="ECO:0000256" key="3">
    <source>
        <dbReference type="ARBA" id="ARBA00010199"/>
    </source>
</evidence>
<keyword evidence="8 13" id="KW-0812">Transmembrane</keyword>
<dbReference type="PANTHER" id="PTHR43298">
    <property type="entry name" value="MULTIDRUG RESISTANCE PROTEIN NORM-RELATED"/>
    <property type="match status" value="1"/>
</dbReference>
<comment type="similarity">
    <text evidence="3">Belongs to the multi antimicrobial extrusion (MATE) (TC 2.A.66.1) family.</text>
</comment>
<evidence type="ECO:0000313" key="15">
    <source>
        <dbReference type="Proteomes" id="UP000651482"/>
    </source>
</evidence>
<feature type="transmembrane region" description="Helical" evidence="13">
    <location>
        <begin position="191"/>
        <end position="213"/>
    </location>
</feature>
<feature type="transmembrane region" description="Helical" evidence="13">
    <location>
        <begin position="89"/>
        <end position="114"/>
    </location>
</feature>
<evidence type="ECO:0000256" key="10">
    <source>
        <dbReference type="ARBA" id="ARBA00023065"/>
    </source>
</evidence>
<keyword evidence="9 13" id="KW-1133">Transmembrane helix</keyword>
<name>A0A926HMS3_9FIRM</name>
<evidence type="ECO:0000256" key="1">
    <source>
        <dbReference type="ARBA" id="ARBA00003408"/>
    </source>
</evidence>
<keyword evidence="7" id="KW-1003">Cell membrane</keyword>
<feature type="transmembrane region" description="Helical" evidence="13">
    <location>
        <begin position="57"/>
        <end position="77"/>
    </location>
</feature>
<reference evidence="14" key="1">
    <citation type="submission" date="2020-08" db="EMBL/GenBank/DDBJ databases">
        <title>Genome public.</title>
        <authorList>
            <person name="Liu C."/>
            <person name="Sun Q."/>
        </authorList>
    </citation>
    <scope>NUCLEOTIDE SEQUENCE</scope>
    <source>
        <strain evidence="14">NSJ-40</strain>
    </source>
</reference>
<feature type="transmembrane region" description="Helical" evidence="13">
    <location>
        <begin position="384"/>
        <end position="401"/>
    </location>
</feature>
<sequence length="453" mass="48040">MRVPNFTEGKILSPLVRFALPVLLALFLQTMYGAVDLLVVGQFGNAADVSAVSTGSQMMNLVTVMITGLSMGVTVLVGQKIGEQKPQEAGDAVGSGICLFAVLAVCMTAVMIFAAEPFSRLMQAPMEALSGTALYVRICSAGMICIVAFNVLGSVFRGIGDSKMPLITVAIACGVNIAGDLLLVAGFRMGVAGAALATVLAQAVSVVLSLVIIRRRGLPFPFSRKQVRFHGATIRRILGLGIPIALQDFLVSISFLVIMAIVNSLGLIASAGVGVAGKLCSFIMLVPSAYMQSMSAFVAQNIGANKPDRAKKALLYSVLTSLVCGILMGYLSFFHGDFLVSLFARETEVIAAGWSYLRAYSIDCLLTCFLFCFIGYFNGRGKTVFVMVQGLVGSFGVRIPVSYAVSRMAGVSLFQIGLATPASSFVQIVLCLIYYLLLVRPRRHEVSLTAPEG</sequence>
<dbReference type="Proteomes" id="UP000651482">
    <property type="component" value="Unassembled WGS sequence"/>
</dbReference>
<dbReference type="GO" id="GO:0015297">
    <property type="term" value="F:antiporter activity"/>
    <property type="evidence" value="ECO:0007669"/>
    <property type="project" value="UniProtKB-KW"/>
</dbReference>
<organism evidence="14 15">
    <name type="scientific">Yeguia hominis</name>
    <dbReference type="NCBI Taxonomy" id="2763662"/>
    <lineage>
        <taxon>Bacteria</taxon>
        <taxon>Bacillati</taxon>
        <taxon>Bacillota</taxon>
        <taxon>Clostridia</taxon>
        <taxon>Eubacteriales</taxon>
        <taxon>Yeguiaceae</taxon>
        <taxon>Yeguia</taxon>
    </lineage>
</organism>
<feature type="transmembrane region" description="Helical" evidence="13">
    <location>
        <begin position="267"/>
        <end position="292"/>
    </location>
</feature>
<comment type="subcellular location">
    <subcellularLocation>
        <location evidence="2">Cell membrane</location>
        <topology evidence="2">Multi-pass membrane protein</topology>
    </subcellularLocation>
</comment>
<evidence type="ECO:0000256" key="6">
    <source>
        <dbReference type="ARBA" id="ARBA00022449"/>
    </source>
</evidence>
<protein>
    <recommendedName>
        <fullName evidence="4">Probable multidrug resistance protein NorM</fullName>
    </recommendedName>
    <alternativeName>
        <fullName evidence="12">Multidrug-efflux transporter</fullName>
    </alternativeName>
</protein>
<evidence type="ECO:0000256" key="7">
    <source>
        <dbReference type="ARBA" id="ARBA00022475"/>
    </source>
</evidence>
<feature type="transmembrane region" description="Helical" evidence="13">
    <location>
        <begin position="164"/>
        <end position="185"/>
    </location>
</feature>
<evidence type="ECO:0000313" key="14">
    <source>
        <dbReference type="EMBL" id="MBC8533447.1"/>
    </source>
</evidence>
<evidence type="ECO:0000256" key="12">
    <source>
        <dbReference type="ARBA" id="ARBA00031636"/>
    </source>
</evidence>
<evidence type="ECO:0000256" key="4">
    <source>
        <dbReference type="ARBA" id="ARBA00020268"/>
    </source>
</evidence>
<dbReference type="CDD" id="cd13138">
    <property type="entry name" value="MATE_yoeA_like"/>
    <property type="match status" value="1"/>
</dbReference>
<evidence type="ECO:0000256" key="11">
    <source>
        <dbReference type="ARBA" id="ARBA00023136"/>
    </source>
</evidence>
<feature type="transmembrane region" description="Helical" evidence="13">
    <location>
        <begin position="134"/>
        <end position="152"/>
    </location>
</feature>
<dbReference type="EMBL" id="JACRSN010000006">
    <property type="protein sequence ID" value="MBC8533447.1"/>
    <property type="molecule type" value="Genomic_DNA"/>
</dbReference>
<dbReference type="NCBIfam" id="TIGR00797">
    <property type="entry name" value="matE"/>
    <property type="match status" value="1"/>
</dbReference>
<dbReference type="InterPro" id="IPR002528">
    <property type="entry name" value="MATE_fam"/>
</dbReference>
<evidence type="ECO:0000256" key="8">
    <source>
        <dbReference type="ARBA" id="ARBA00022692"/>
    </source>
</evidence>
<feature type="transmembrane region" description="Helical" evidence="13">
    <location>
        <begin position="234"/>
        <end position="261"/>
    </location>
</feature>
<dbReference type="PANTHER" id="PTHR43298:SF2">
    <property type="entry name" value="FMN_FAD EXPORTER YEEO-RELATED"/>
    <property type="match status" value="1"/>
</dbReference>
<feature type="transmembrane region" description="Helical" evidence="13">
    <location>
        <begin position="413"/>
        <end position="437"/>
    </location>
</feature>
<dbReference type="GO" id="GO:0006811">
    <property type="term" value="P:monoatomic ion transport"/>
    <property type="evidence" value="ECO:0007669"/>
    <property type="project" value="UniProtKB-KW"/>
</dbReference>
<comment type="function">
    <text evidence="1">Multidrug efflux pump.</text>
</comment>
<accession>A0A926HMS3</accession>
<comment type="caution">
    <text evidence="14">The sequence shown here is derived from an EMBL/GenBank/DDBJ whole genome shotgun (WGS) entry which is preliminary data.</text>
</comment>
<evidence type="ECO:0000256" key="2">
    <source>
        <dbReference type="ARBA" id="ARBA00004651"/>
    </source>
</evidence>
<dbReference type="GO" id="GO:0042910">
    <property type="term" value="F:xenobiotic transmembrane transporter activity"/>
    <property type="evidence" value="ECO:0007669"/>
    <property type="project" value="InterPro"/>
</dbReference>
<feature type="transmembrane region" description="Helical" evidence="13">
    <location>
        <begin position="313"/>
        <end position="336"/>
    </location>
</feature>
<keyword evidence="11 13" id="KW-0472">Membrane</keyword>
<dbReference type="InterPro" id="IPR048279">
    <property type="entry name" value="MdtK-like"/>
</dbReference>
<keyword evidence="15" id="KW-1185">Reference proteome</keyword>
<keyword evidence="10" id="KW-0406">Ion transport</keyword>
<feature type="transmembrane region" description="Helical" evidence="13">
    <location>
        <begin position="356"/>
        <end position="377"/>
    </location>
</feature>
<dbReference type="InterPro" id="IPR050222">
    <property type="entry name" value="MATE_MdtK"/>
</dbReference>
<keyword evidence="5" id="KW-0813">Transport</keyword>
<dbReference type="RefSeq" id="WP_249318828.1">
    <property type="nucleotide sequence ID" value="NZ_JACRSN010000006.1"/>
</dbReference>
<proteinExistence type="inferred from homology"/>
<gene>
    <name evidence="14" type="ORF">IAG03_05400</name>
</gene>
<evidence type="ECO:0000256" key="13">
    <source>
        <dbReference type="SAM" id="Phobius"/>
    </source>
</evidence>
<dbReference type="PIRSF" id="PIRSF006603">
    <property type="entry name" value="DinF"/>
    <property type="match status" value="1"/>
</dbReference>
<evidence type="ECO:0000256" key="9">
    <source>
        <dbReference type="ARBA" id="ARBA00022989"/>
    </source>
</evidence>